<keyword evidence="2" id="KW-1185">Reference proteome</keyword>
<evidence type="ECO:0000313" key="2">
    <source>
        <dbReference type="Proteomes" id="UP000633418"/>
    </source>
</evidence>
<accession>A0A9E6PSB5</accession>
<organism evidence="1 2">
    <name type="scientific">Pseudomonas xantholysinigenes</name>
    <dbReference type="NCBI Taxonomy" id="2745490"/>
    <lineage>
        <taxon>Bacteria</taxon>
        <taxon>Pseudomonadati</taxon>
        <taxon>Pseudomonadota</taxon>
        <taxon>Gammaproteobacteria</taxon>
        <taxon>Pseudomonadales</taxon>
        <taxon>Pseudomonadaceae</taxon>
        <taxon>Pseudomonas</taxon>
    </lineage>
</organism>
<dbReference type="KEGG" id="pxn:HU772_013175"/>
<dbReference type="RefSeq" id="WP_186659515.1">
    <property type="nucleotide sequence ID" value="NZ_CP077095.1"/>
</dbReference>
<reference evidence="1 2" key="1">
    <citation type="journal article" date="2020" name="Microorganisms">
        <title>Reliable Identification of Environmental Pseudomonas Isolates Using the rpoD Gene.</title>
        <authorList>
            <consortium name="The Broad Institute Genome Sequencing Platform"/>
            <person name="Girard L."/>
            <person name="Lood C."/>
            <person name="Rokni-Zadeh H."/>
            <person name="van Noort V."/>
            <person name="Lavigne R."/>
            <person name="De Mot R."/>
        </authorList>
    </citation>
    <scope>NUCLEOTIDE SEQUENCE [LARGE SCALE GENOMIC DNA]</scope>
    <source>
        <strain evidence="1 2">RW9S1A</strain>
    </source>
</reference>
<dbReference type="EMBL" id="CP077095">
    <property type="protein sequence ID" value="QXI36314.1"/>
    <property type="molecule type" value="Genomic_DNA"/>
</dbReference>
<evidence type="ECO:0000313" key="1">
    <source>
        <dbReference type="EMBL" id="QXI36314.1"/>
    </source>
</evidence>
<protein>
    <submittedName>
        <fullName evidence="1">Uncharacterized protein</fullName>
    </submittedName>
</protein>
<proteinExistence type="predicted"/>
<dbReference type="Proteomes" id="UP000633418">
    <property type="component" value="Chromosome"/>
</dbReference>
<gene>
    <name evidence="1" type="ORF">HU772_013175</name>
</gene>
<name>A0A9E6PSB5_9PSED</name>
<dbReference type="AlphaFoldDB" id="A0A9E6PSB5"/>
<reference evidence="1 2" key="2">
    <citation type="journal article" date="2021" name="Microorganisms">
        <title>The Ever-Expanding Pseudomonas Genus: Description of 43 New Species and Partition of the Pseudomonas putida Group.</title>
        <authorList>
            <person name="Girard L."/>
            <person name="Lood C."/>
            <person name="Hofte M."/>
            <person name="Vandamme P."/>
            <person name="Rokni-Zadeh H."/>
            <person name="van Noort V."/>
            <person name="Lavigne R."/>
            <person name="De Mot R."/>
        </authorList>
    </citation>
    <scope>NUCLEOTIDE SEQUENCE [LARGE SCALE GENOMIC DNA]</scope>
    <source>
        <strain evidence="1 2">RW9S1A</strain>
    </source>
</reference>
<sequence length="49" mass="5022">MKTSVILKKGASQGMEPIGCSRAAILRRTFADFLQPSVIGGASLAGKTG</sequence>